<keyword evidence="1" id="KW-1133">Transmembrane helix</keyword>
<dbReference type="AlphaFoldDB" id="F5XGJ4"/>
<name>F5XGJ4_MICPN</name>
<dbReference type="HOGENOM" id="CLU_1862887_0_0_11"/>
<keyword evidence="1" id="KW-0812">Transmembrane</keyword>
<protein>
    <submittedName>
        <fullName evidence="2">Uncharacterized protein</fullName>
    </submittedName>
</protein>
<gene>
    <name evidence="2" type="ordered locus">MLP_00870</name>
</gene>
<feature type="transmembrane region" description="Helical" evidence="1">
    <location>
        <begin position="107"/>
        <end position="128"/>
    </location>
</feature>
<dbReference type="KEGG" id="mph:MLP_00870"/>
<accession>F5XGJ4</accession>
<evidence type="ECO:0000313" key="2">
    <source>
        <dbReference type="EMBL" id="BAK33101.1"/>
    </source>
</evidence>
<feature type="transmembrane region" description="Helical" evidence="1">
    <location>
        <begin position="48"/>
        <end position="64"/>
    </location>
</feature>
<feature type="transmembrane region" description="Helical" evidence="1">
    <location>
        <begin position="17"/>
        <end position="36"/>
    </location>
</feature>
<dbReference type="EMBL" id="AP012204">
    <property type="protein sequence ID" value="BAK33101.1"/>
    <property type="molecule type" value="Genomic_DNA"/>
</dbReference>
<dbReference type="eggNOG" id="ENOG50347XZ">
    <property type="taxonomic scope" value="Bacteria"/>
</dbReference>
<evidence type="ECO:0000256" key="1">
    <source>
        <dbReference type="SAM" id="Phobius"/>
    </source>
</evidence>
<reference evidence="2 3" key="1">
    <citation type="submission" date="2011-05" db="EMBL/GenBank/DDBJ databases">
        <title>Whole genome sequence of Microlunatus phosphovorus NM-1.</title>
        <authorList>
            <person name="Hosoyama A."/>
            <person name="Sasaki K."/>
            <person name="Harada T."/>
            <person name="Igarashi R."/>
            <person name="Kawakoshi A."/>
            <person name="Sasagawa M."/>
            <person name="Fukada J."/>
            <person name="Nakamura S."/>
            <person name="Katano Y."/>
            <person name="Hanada S."/>
            <person name="Kamagata Y."/>
            <person name="Nakamura N."/>
            <person name="Yamazaki S."/>
            <person name="Fujita N."/>
        </authorList>
    </citation>
    <scope>NUCLEOTIDE SEQUENCE [LARGE SCALE GENOMIC DNA]</scope>
    <source>
        <strain evidence="3">ATCC 700054 / DSM 10555 / JCM 9379 / NBRC 101784 / NCIMB 13414 / VKM Ac-1990 / NM-1</strain>
    </source>
</reference>
<keyword evidence="3" id="KW-1185">Reference proteome</keyword>
<sequence>MDDAATDGRTPTRIGPLHVAAATVLAWAGFFVHNIADLPGQTLASSESLLPTVVWLVAAALWLLPRTRRAGAWSLLVWSTINLVGAVLSVLPLPFLPFEPEQTVRHYAFHGVYLLSQLPLIAATWIWLHSLGERRRA</sequence>
<proteinExistence type="predicted"/>
<feature type="transmembrane region" description="Helical" evidence="1">
    <location>
        <begin position="76"/>
        <end position="95"/>
    </location>
</feature>
<keyword evidence="1" id="KW-0472">Membrane</keyword>
<evidence type="ECO:0000313" key="3">
    <source>
        <dbReference type="Proteomes" id="UP000007947"/>
    </source>
</evidence>
<dbReference type="OrthoDB" id="3688647at2"/>
<dbReference type="STRING" id="1032480.MLP_00870"/>
<dbReference type="Proteomes" id="UP000007947">
    <property type="component" value="Chromosome"/>
</dbReference>
<dbReference type="RefSeq" id="WP_013860990.1">
    <property type="nucleotide sequence ID" value="NC_015635.1"/>
</dbReference>
<organism evidence="2 3">
    <name type="scientific">Microlunatus phosphovorus (strain ATCC 700054 / DSM 10555 / JCM 9379 / NBRC 101784 / NCIMB 13414 / VKM Ac-1990 / NM-1)</name>
    <dbReference type="NCBI Taxonomy" id="1032480"/>
    <lineage>
        <taxon>Bacteria</taxon>
        <taxon>Bacillati</taxon>
        <taxon>Actinomycetota</taxon>
        <taxon>Actinomycetes</taxon>
        <taxon>Propionibacteriales</taxon>
        <taxon>Propionibacteriaceae</taxon>
        <taxon>Microlunatus</taxon>
    </lineage>
</organism>